<feature type="compositionally biased region" description="Basic and acidic residues" evidence="1">
    <location>
        <begin position="398"/>
        <end position="414"/>
    </location>
</feature>
<evidence type="ECO:0000256" key="1">
    <source>
        <dbReference type="SAM" id="MobiDB-lite"/>
    </source>
</evidence>
<evidence type="ECO:0000259" key="3">
    <source>
        <dbReference type="Pfam" id="PF20434"/>
    </source>
</evidence>
<dbReference type="Gene3D" id="3.40.50.1820">
    <property type="entry name" value="alpha/beta hydrolase"/>
    <property type="match status" value="1"/>
</dbReference>
<sequence>MRRWKNWVCALMLVLVTIAVCACGTEEKSASLEGYEQNNQALAFDNSKWNYDADNDVYWQVKVSYCSEPETTDYETMGIYVPGAYFKGEKNSDGTYTCTVNHETKIKGYTGDTAPIVFPINTAGYSAQAAPEDYNYESVSEYLQAGFIYVHAGMRGRDNGYDSSGSLTYSGGAPWGVTDLKAAVRYYRYNNDSLPGDTDRIFTFGHSGGGAQSALMGATGDSELYNEYLVSIGAAMFDEDGNSLSDAICGAMCWCPITSLDYADAAYEWNMGQYSTEGTRAENTWTSALSQDLAESYAAYINDLQLADEEGEILKLEKSADGIYTSGSYYNYLLSVIETSLNHFLNDTEFPYAKTSDQEKSGGGFGGGAPGSEGKPDDGSAPDGKPQAGKPPEQEIPDNQKMEQAGNEKEEERTYASPQEYIDDLNGDGKWVEYDAKTGKATVISMEGFVKHCKQAGKAVGAFDDTNRSQAENKLFGNDDNDALHFDSQLANLLEKNQNKYENFDDWESSIVEDYKNDLGEVDKLGTDLQTRQNMYNPMYDLSSYYKGENTSTVAPYWRIRSGIEQNDTALTTETNLALALKQNESVKDVDFETVWGQGHTSAERSGNSSENFIKWINDCLK</sequence>
<feature type="domain" description="BD-FAE-like" evidence="3">
    <location>
        <begin position="112"/>
        <end position="224"/>
    </location>
</feature>
<reference evidence="4" key="1">
    <citation type="submission" date="2022-09" db="EMBL/GenBank/DDBJ databases">
        <title>Culturomic study of gut microbiota in children with autism spectrum disorder.</title>
        <authorList>
            <person name="Efimov B.A."/>
            <person name="Chaplin A.V."/>
            <person name="Sokolova S.R."/>
            <person name="Pikina A.P."/>
            <person name="Korzhanova M."/>
            <person name="Belova V."/>
            <person name="Korostin D."/>
        </authorList>
    </citation>
    <scope>NUCLEOTIDE SEQUENCE</scope>
    <source>
        <strain evidence="4">ASD5510</strain>
    </source>
</reference>
<gene>
    <name evidence="4" type="ORF">OBO34_01295</name>
</gene>
<organism evidence="4 5">
    <name type="scientific">Hominibacterium faecale</name>
    <dbReference type="NCBI Taxonomy" id="2839743"/>
    <lineage>
        <taxon>Bacteria</taxon>
        <taxon>Bacillati</taxon>
        <taxon>Bacillota</taxon>
        <taxon>Clostridia</taxon>
        <taxon>Peptostreptococcales</taxon>
        <taxon>Anaerovoracaceae</taxon>
        <taxon>Hominibacterium</taxon>
    </lineage>
</organism>
<dbReference type="SUPFAM" id="SSF53474">
    <property type="entry name" value="alpha/beta-Hydrolases"/>
    <property type="match status" value="1"/>
</dbReference>
<dbReference type="RefSeq" id="WP_253020525.1">
    <property type="nucleotide sequence ID" value="NZ_JAOSHN010000001.1"/>
</dbReference>
<dbReference type="Pfam" id="PF20434">
    <property type="entry name" value="BD-FAE"/>
    <property type="match status" value="1"/>
</dbReference>
<feature type="compositionally biased region" description="Gly residues" evidence="1">
    <location>
        <begin position="361"/>
        <end position="371"/>
    </location>
</feature>
<dbReference type="EMBL" id="JAOSHN010000001">
    <property type="protein sequence ID" value="MCU7376982.1"/>
    <property type="molecule type" value="Genomic_DNA"/>
</dbReference>
<dbReference type="InterPro" id="IPR029058">
    <property type="entry name" value="AB_hydrolase_fold"/>
</dbReference>
<accession>A0A9J6QTV8</accession>
<evidence type="ECO:0000313" key="5">
    <source>
        <dbReference type="Proteomes" id="UP001065549"/>
    </source>
</evidence>
<dbReference type="Proteomes" id="UP001065549">
    <property type="component" value="Unassembled WGS sequence"/>
</dbReference>
<dbReference type="InterPro" id="IPR049492">
    <property type="entry name" value="BD-FAE-like_dom"/>
</dbReference>
<keyword evidence="2" id="KW-0732">Signal</keyword>
<proteinExistence type="predicted"/>
<dbReference type="PROSITE" id="PS51257">
    <property type="entry name" value="PROKAR_LIPOPROTEIN"/>
    <property type="match status" value="1"/>
</dbReference>
<feature type="region of interest" description="Disordered" evidence="1">
    <location>
        <begin position="355"/>
        <end position="422"/>
    </location>
</feature>
<feature type="signal peptide" evidence="2">
    <location>
        <begin position="1"/>
        <end position="22"/>
    </location>
</feature>
<comment type="caution">
    <text evidence="4">The sequence shown here is derived from an EMBL/GenBank/DDBJ whole genome shotgun (WGS) entry which is preliminary data.</text>
</comment>
<feature type="chain" id="PRO_5039895764" evidence="2">
    <location>
        <begin position="23"/>
        <end position="622"/>
    </location>
</feature>
<evidence type="ECO:0000313" key="4">
    <source>
        <dbReference type="EMBL" id="MCU7376982.1"/>
    </source>
</evidence>
<evidence type="ECO:0000256" key="2">
    <source>
        <dbReference type="SAM" id="SignalP"/>
    </source>
</evidence>
<protein>
    <submittedName>
        <fullName evidence="4">Esterase</fullName>
    </submittedName>
</protein>
<keyword evidence="5" id="KW-1185">Reference proteome</keyword>
<name>A0A9J6QTV8_9FIRM</name>
<dbReference type="AlphaFoldDB" id="A0A9J6QTV8"/>
<dbReference type="InterPro" id="IPR048121">
    <property type="entry name" value="Tannase_A"/>
</dbReference>
<dbReference type="NCBIfam" id="NF041555">
    <property type="entry name" value="tannase_A"/>
    <property type="match status" value="1"/>
</dbReference>